<name>A0ABN7XB80_GIGMA</name>
<feature type="non-terminal residue" evidence="2">
    <location>
        <position position="1"/>
    </location>
</feature>
<feature type="non-terminal residue" evidence="2">
    <location>
        <position position="67"/>
    </location>
</feature>
<evidence type="ECO:0000313" key="3">
    <source>
        <dbReference type="Proteomes" id="UP000789901"/>
    </source>
</evidence>
<organism evidence="2 3">
    <name type="scientific">Gigaspora margarita</name>
    <dbReference type="NCBI Taxonomy" id="4874"/>
    <lineage>
        <taxon>Eukaryota</taxon>
        <taxon>Fungi</taxon>
        <taxon>Fungi incertae sedis</taxon>
        <taxon>Mucoromycota</taxon>
        <taxon>Glomeromycotina</taxon>
        <taxon>Glomeromycetes</taxon>
        <taxon>Diversisporales</taxon>
        <taxon>Gigasporaceae</taxon>
        <taxon>Gigaspora</taxon>
    </lineage>
</organism>
<accession>A0ABN7XB80</accession>
<gene>
    <name evidence="2" type="ORF">GMARGA_LOCUS41258</name>
</gene>
<dbReference type="EMBL" id="CAJVQB010111959">
    <property type="protein sequence ID" value="CAG8852437.1"/>
    <property type="molecule type" value="Genomic_DNA"/>
</dbReference>
<evidence type="ECO:0000256" key="1">
    <source>
        <dbReference type="SAM" id="MobiDB-lite"/>
    </source>
</evidence>
<reference evidence="2 3" key="1">
    <citation type="submission" date="2021-06" db="EMBL/GenBank/DDBJ databases">
        <authorList>
            <person name="Kallberg Y."/>
            <person name="Tangrot J."/>
            <person name="Rosling A."/>
        </authorList>
    </citation>
    <scope>NUCLEOTIDE SEQUENCE [LARGE SCALE GENOMIC DNA]</scope>
    <source>
        <strain evidence="2 3">120-4 pot B 10/14</strain>
    </source>
</reference>
<keyword evidence="3" id="KW-1185">Reference proteome</keyword>
<protein>
    <submittedName>
        <fullName evidence="2">8545_t:CDS:1</fullName>
    </submittedName>
</protein>
<dbReference type="Proteomes" id="UP000789901">
    <property type="component" value="Unassembled WGS sequence"/>
</dbReference>
<sequence length="67" mass="7513">KHLPNTTKANKPINMGNPKDNYSNPANMNDLINNYDEPDKMDNIIDSYKVDGYNIDSALTSFILALP</sequence>
<feature type="compositionally biased region" description="Polar residues" evidence="1">
    <location>
        <begin position="20"/>
        <end position="31"/>
    </location>
</feature>
<feature type="region of interest" description="Disordered" evidence="1">
    <location>
        <begin position="1"/>
        <end position="31"/>
    </location>
</feature>
<comment type="caution">
    <text evidence="2">The sequence shown here is derived from an EMBL/GenBank/DDBJ whole genome shotgun (WGS) entry which is preliminary data.</text>
</comment>
<evidence type="ECO:0000313" key="2">
    <source>
        <dbReference type="EMBL" id="CAG8852437.1"/>
    </source>
</evidence>
<proteinExistence type="predicted"/>